<evidence type="ECO:0000256" key="2">
    <source>
        <dbReference type="ARBA" id="ARBA00022676"/>
    </source>
</evidence>
<dbReference type="PANTHER" id="PTHR13301">
    <property type="entry name" value="X-BOX TRANSCRIPTION FACTOR-RELATED"/>
    <property type="match status" value="1"/>
</dbReference>
<evidence type="ECO:0000256" key="5">
    <source>
        <dbReference type="ARBA" id="ARBA00022989"/>
    </source>
</evidence>
<sequence length="333" mass="38360">MAFNRLHMLLHFTAVFFLLYYRITTAFRRKDVVSPLLWALCTIAELIFTFFWVLTQSFRWRPVSRSVSPENIPGDEELPGVDVFIPTADPAKEPTVEEMNTVLSSLALEYPAEKVGVYLSDDGGSPVTLYAVKEAGCFAKVWVPFCKEYGINSRCPEIYFSSLAEEERIYRDEKFEADEKEIKRKYEAMKNNIERFGLHKDNSRVLKYRSARVEIILDGKDDGEGFRLPLLVCLSRTKTVGSSPVQSRQRQFPCSRLRINQQQSLFVDLRLRHVLQRPNHRLNKRCASFSIPPFRALWDLFSSSKFSTISAKMISTTTNPDLLSRLSGVEWMG</sequence>
<evidence type="ECO:0000256" key="6">
    <source>
        <dbReference type="ARBA" id="ARBA00023136"/>
    </source>
</evidence>
<dbReference type="InterPro" id="IPR005150">
    <property type="entry name" value="Cellulose_synth"/>
</dbReference>
<dbReference type="GO" id="GO:0071555">
    <property type="term" value="P:cell wall organization"/>
    <property type="evidence" value="ECO:0007669"/>
    <property type="project" value="UniProtKB-KW"/>
</dbReference>
<feature type="binding site" evidence="8">
    <location>
        <position position="122"/>
    </location>
    <ligand>
        <name>UDP-alpha-D-glucose</name>
        <dbReference type="ChEBI" id="CHEBI:58885"/>
    </ligand>
</feature>
<dbReference type="GO" id="GO:0030244">
    <property type="term" value="P:cellulose biosynthetic process"/>
    <property type="evidence" value="ECO:0007669"/>
    <property type="project" value="InterPro"/>
</dbReference>
<dbReference type="GO" id="GO:0016760">
    <property type="term" value="F:cellulose synthase (UDP-forming) activity"/>
    <property type="evidence" value="ECO:0007669"/>
    <property type="project" value="InterPro"/>
</dbReference>
<dbReference type="InterPro" id="IPR029044">
    <property type="entry name" value="Nucleotide-diphossugar_trans"/>
</dbReference>
<dbReference type="AlphaFoldDB" id="A0A6J1KIL2"/>
<organism evidence="10 11">
    <name type="scientific">Cucurbita maxima</name>
    <name type="common">Pumpkin</name>
    <name type="synonym">Winter squash</name>
    <dbReference type="NCBI Taxonomy" id="3661"/>
    <lineage>
        <taxon>Eukaryota</taxon>
        <taxon>Viridiplantae</taxon>
        <taxon>Streptophyta</taxon>
        <taxon>Embryophyta</taxon>
        <taxon>Tracheophyta</taxon>
        <taxon>Spermatophyta</taxon>
        <taxon>Magnoliopsida</taxon>
        <taxon>eudicotyledons</taxon>
        <taxon>Gunneridae</taxon>
        <taxon>Pentapetalae</taxon>
        <taxon>rosids</taxon>
        <taxon>fabids</taxon>
        <taxon>Cucurbitales</taxon>
        <taxon>Cucurbitaceae</taxon>
        <taxon>Cucurbiteae</taxon>
        <taxon>Cucurbita</taxon>
    </lineage>
</organism>
<accession>A0A6J1KIL2</accession>
<evidence type="ECO:0000313" key="10">
    <source>
        <dbReference type="Proteomes" id="UP000504608"/>
    </source>
</evidence>
<evidence type="ECO:0000256" key="4">
    <source>
        <dbReference type="ARBA" id="ARBA00022692"/>
    </source>
</evidence>
<evidence type="ECO:0000256" key="9">
    <source>
        <dbReference type="SAM" id="Phobius"/>
    </source>
</evidence>
<dbReference type="KEGG" id="cmax:111494767"/>
<evidence type="ECO:0000256" key="7">
    <source>
        <dbReference type="ARBA" id="ARBA00023316"/>
    </source>
</evidence>
<dbReference type="OrthoDB" id="72851at2759"/>
<keyword evidence="6 9" id="KW-0472">Membrane</keyword>
<keyword evidence="10" id="KW-1185">Reference proteome</keyword>
<name>A0A6J1KIL2_CUCMA</name>
<keyword evidence="3" id="KW-0808">Transferase</keyword>
<protein>
    <submittedName>
        <fullName evidence="11">Cellulose synthase-like protein E1</fullName>
    </submittedName>
</protein>
<feature type="transmembrane region" description="Helical" evidence="9">
    <location>
        <begin position="35"/>
        <end position="54"/>
    </location>
</feature>
<dbReference type="GO" id="GO:0012505">
    <property type="term" value="C:endomembrane system"/>
    <property type="evidence" value="ECO:0007669"/>
    <property type="project" value="UniProtKB-SubCell"/>
</dbReference>
<evidence type="ECO:0000256" key="8">
    <source>
        <dbReference type="PIRSR" id="PIRSR605150-2"/>
    </source>
</evidence>
<proteinExistence type="predicted"/>
<dbReference type="Proteomes" id="UP000504608">
    <property type="component" value="Unplaced"/>
</dbReference>
<evidence type="ECO:0000256" key="3">
    <source>
        <dbReference type="ARBA" id="ARBA00022679"/>
    </source>
</evidence>
<dbReference type="GeneID" id="111494767"/>
<feature type="binding site" evidence="8">
    <location>
        <position position="92"/>
    </location>
    <ligand>
        <name>UDP-alpha-D-glucose</name>
        <dbReference type="ChEBI" id="CHEBI:58885"/>
    </ligand>
</feature>
<dbReference type="RefSeq" id="XP_023000525.1">
    <property type="nucleotide sequence ID" value="XM_023144757.1"/>
</dbReference>
<feature type="binding site" evidence="8">
    <location>
        <position position="93"/>
    </location>
    <ligand>
        <name>UDP-alpha-D-glucose</name>
        <dbReference type="ChEBI" id="CHEBI:58885"/>
    </ligand>
</feature>
<keyword evidence="4 9" id="KW-0812">Transmembrane</keyword>
<evidence type="ECO:0000256" key="1">
    <source>
        <dbReference type="ARBA" id="ARBA00004127"/>
    </source>
</evidence>
<comment type="subcellular location">
    <subcellularLocation>
        <location evidence="1">Endomembrane system</location>
        <topology evidence="1">Multi-pass membrane protein</topology>
    </subcellularLocation>
</comment>
<reference evidence="11" key="1">
    <citation type="submission" date="2025-08" db="UniProtKB">
        <authorList>
            <consortium name="RefSeq"/>
        </authorList>
    </citation>
    <scope>IDENTIFICATION</scope>
    <source>
        <tissue evidence="11">Young leaves</tissue>
    </source>
</reference>
<dbReference type="Pfam" id="PF03552">
    <property type="entry name" value="Cellulose_synt"/>
    <property type="match status" value="1"/>
</dbReference>
<keyword evidence="7" id="KW-0961">Cell wall biogenesis/degradation</keyword>
<evidence type="ECO:0000313" key="11">
    <source>
        <dbReference type="RefSeq" id="XP_023000525.1"/>
    </source>
</evidence>
<feature type="transmembrane region" description="Helical" evidence="9">
    <location>
        <begin position="6"/>
        <end position="23"/>
    </location>
</feature>
<dbReference type="GO" id="GO:0016020">
    <property type="term" value="C:membrane"/>
    <property type="evidence" value="ECO:0007669"/>
    <property type="project" value="InterPro"/>
</dbReference>
<keyword evidence="5 9" id="KW-1133">Transmembrane helix</keyword>
<keyword evidence="2" id="KW-0328">Glycosyltransferase</keyword>
<gene>
    <name evidence="11" type="primary">LOC111494767</name>
</gene>
<dbReference type="Gene3D" id="3.90.550.10">
    <property type="entry name" value="Spore Coat Polysaccharide Biosynthesis Protein SpsA, Chain A"/>
    <property type="match status" value="1"/>
</dbReference>